<dbReference type="Proteomes" id="UP000539146">
    <property type="component" value="Unassembled WGS sequence"/>
</dbReference>
<accession>A0A850DWD3</accession>
<protein>
    <submittedName>
        <fullName evidence="1">Uncharacterized protein</fullName>
    </submittedName>
</protein>
<name>A0A850DWD3_9MICO</name>
<gene>
    <name evidence="1" type="ORF">HP467_13210</name>
</gene>
<reference evidence="1 2" key="1">
    <citation type="submission" date="2020-05" db="EMBL/GenBank/DDBJ databases">
        <title>Genome Sequencing of Type Strains.</title>
        <authorList>
            <person name="Lemaire J.F."/>
            <person name="Inderbitzin P."/>
            <person name="Gregorio O.A."/>
            <person name="Collins S.B."/>
            <person name="Wespe N."/>
            <person name="Knight-Connoni V."/>
        </authorList>
    </citation>
    <scope>NUCLEOTIDE SEQUENCE [LARGE SCALE GENOMIC DNA]</scope>
    <source>
        <strain evidence="1 2">DSM 20512</strain>
    </source>
</reference>
<evidence type="ECO:0000313" key="2">
    <source>
        <dbReference type="Proteomes" id="UP000539146"/>
    </source>
</evidence>
<dbReference type="AlphaFoldDB" id="A0A850DWD3"/>
<organism evidence="1 2">
    <name type="scientific">Curtobacterium citreum</name>
    <dbReference type="NCBI Taxonomy" id="2036"/>
    <lineage>
        <taxon>Bacteria</taxon>
        <taxon>Bacillati</taxon>
        <taxon>Actinomycetota</taxon>
        <taxon>Actinomycetes</taxon>
        <taxon>Micrococcales</taxon>
        <taxon>Microbacteriaceae</taxon>
        <taxon>Curtobacterium</taxon>
    </lineage>
</organism>
<evidence type="ECO:0000313" key="1">
    <source>
        <dbReference type="EMBL" id="NUU29059.1"/>
    </source>
</evidence>
<sequence>MNQRDVPSWVAHVLTPPEVIAAYVERRINDPALLAVEQSEPTYADFLSAE</sequence>
<proteinExistence type="predicted"/>
<dbReference type="EMBL" id="JABMCG010000117">
    <property type="protein sequence ID" value="NUU29059.1"/>
    <property type="molecule type" value="Genomic_DNA"/>
</dbReference>
<dbReference type="RefSeq" id="WP_174778623.1">
    <property type="nucleotide sequence ID" value="NZ_BAAAWP010000001.1"/>
</dbReference>
<comment type="caution">
    <text evidence="1">The sequence shown here is derived from an EMBL/GenBank/DDBJ whole genome shotgun (WGS) entry which is preliminary data.</text>
</comment>